<comment type="caution">
    <text evidence="5">The sequence shown here is derived from an EMBL/GenBank/DDBJ whole genome shotgun (WGS) entry which is preliminary data.</text>
</comment>
<dbReference type="OrthoDB" id="2993351at2759"/>
<evidence type="ECO:0000256" key="2">
    <source>
        <dbReference type="ARBA" id="ARBA00022723"/>
    </source>
</evidence>
<gene>
    <name evidence="5" type="ORF">BCR34DRAFT_504240</name>
</gene>
<evidence type="ECO:0000313" key="6">
    <source>
        <dbReference type="Proteomes" id="UP000193144"/>
    </source>
</evidence>
<comment type="similarity">
    <text evidence="1">Belongs to the Gfa family.</text>
</comment>
<dbReference type="GO" id="GO:0016846">
    <property type="term" value="F:carbon-sulfur lyase activity"/>
    <property type="evidence" value="ECO:0007669"/>
    <property type="project" value="InterPro"/>
</dbReference>
<evidence type="ECO:0000313" key="5">
    <source>
        <dbReference type="EMBL" id="ORY18805.1"/>
    </source>
</evidence>
<keyword evidence="6" id="KW-1185">Reference proteome</keyword>
<proteinExistence type="inferred from homology"/>
<dbReference type="GO" id="GO:0046872">
    <property type="term" value="F:metal ion binding"/>
    <property type="evidence" value="ECO:0007669"/>
    <property type="project" value="UniProtKB-KW"/>
</dbReference>
<dbReference type="AlphaFoldDB" id="A0A1Y2A9X6"/>
<dbReference type="InterPro" id="IPR052355">
    <property type="entry name" value="CENP-V-like"/>
</dbReference>
<dbReference type="Proteomes" id="UP000193144">
    <property type="component" value="Unassembled WGS sequence"/>
</dbReference>
<evidence type="ECO:0000259" key="4">
    <source>
        <dbReference type="PROSITE" id="PS51891"/>
    </source>
</evidence>
<accession>A0A1Y2A9X6</accession>
<dbReference type="InterPro" id="IPR011057">
    <property type="entry name" value="Mss4-like_sf"/>
</dbReference>
<dbReference type="EMBL" id="MCFA01000005">
    <property type="protein sequence ID" value="ORY18805.1"/>
    <property type="molecule type" value="Genomic_DNA"/>
</dbReference>
<keyword evidence="2" id="KW-0479">Metal-binding</keyword>
<dbReference type="PANTHER" id="PTHR28620">
    <property type="entry name" value="CENTROMERE PROTEIN V"/>
    <property type="match status" value="1"/>
</dbReference>
<sequence length="154" mass="17272">MSRETPIQLLDFSSPEFETYHGTCHCGAVQYSATLNPPLPKQKVIVQCNCSICSRNGYLLVYPLRKQLHMKSGEDALKTYTYGRAEHKFCGTCGSSMFVYFDTQATKAELGKIPDIFSLNIKMLKNVNFDELEFKKYDGLNAVPFIGNAGDHLA</sequence>
<name>A0A1Y2A9X6_9PLEO</name>
<dbReference type="Gene3D" id="2.170.150.70">
    <property type="match status" value="1"/>
</dbReference>
<dbReference type="InterPro" id="IPR006913">
    <property type="entry name" value="CENP-V/GFA"/>
</dbReference>
<organism evidence="5 6">
    <name type="scientific">Clohesyomyces aquaticus</name>
    <dbReference type="NCBI Taxonomy" id="1231657"/>
    <lineage>
        <taxon>Eukaryota</taxon>
        <taxon>Fungi</taxon>
        <taxon>Dikarya</taxon>
        <taxon>Ascomycota</taxon>
        <taxon>Pezizomycotina</taxon>
        <taxon>Dothideomycetes</taxon>
        <taxon>Pleosporomycetidae</taxon>
        <taxon>Pleosporales</taxon>
        <taxon>Lindgomycetaceae</taxon>
        <taxon>Clohesyomyces</taxon>
    </lineage>
</organism>
<dbReference type="PROSITE" id="PS51891">
    <property type="entry name" value="CENP_V_GFA"/>
    <property type="match status" value="1"/>
</dbReference>
<dbReference type="SUPFAM" id="SSF51316">
    <property type="entry name" value="Mss4-like"/>
    <property type="match status" value="1"/>
</dbReference>
<evidence type="ECO:0000256" key="1">
    <source>
        <dbReference type="ARBA" id="ARBA00005495"/>
    </source>
</evidence>
<feature type="domain" description="CENP-V/GFA" evidence="4">
    <location>
        <begin position="20"/>
        <end position="138"/>
    </location>
</feature>
<protein>
    <submittedName>
        <fullName evidence="5">Mss4-like protein</fullName>
    </submittedName>
</protein>
<dbReference type="Pfam" id="PF04828">
    <property type="entry name" value="GFA"/>
    <property type="match status" value="1"/>
</dbReference>
<evidence type="ECO:0000256" key="3">
    <source>
        <dbReference type="ARBA" id="ARBA00022833"/>
    </source>
</evidence>
<dbReference type="STRING" id="1231657.A0A1Y2A9X6"/>
<keyword evidence="3" id="KW-0862">Zinc</keyword>
<reference evidence="5 6" key="1">
    <citation type="submission" date="2016-07" db="EMBL/GenBank/DDBJ databases">
        <title>Pervasive Adenine N6-methylation of Active Genes in Fungi.</title>
        <authorList>
            <consortium name="DOE Joint Genome Institute"/>
            <person name="Mondo S.J."/>
            <person name="Dannebaum R.O."/>
            <person name="Kuo R.C."/>
            <person name="Labutti K."/>
            <person name="Haridas S."/>
            <person name="Kuo A."/>
            <person name="Salamov A."/>
            <person name="Ahrendt S.R."/>
            <person name="Lipzen A."/>
            <person name="Sullivan W."/>
            <person name="Andreopoulos W.B."/>
            <person name="Clum A."/>
            <person name="Lindquist E."/>
            <person name="Daum C."/>
            <person name="Ramamoorthy G.K."/>
            <person name="Gryganskyi A."/>
            <person name="Culley D."/>
            <person name="Magnuson J.K."/>
            <person name="James T.Y."/>
            <person name="O'Malley M.A."/>
            <person name="Stajich J.E."/>
            <person name="Spatafora J.W."/>
            <person name="Visel A."/>
            <person name="Grigoriev I.V."/>
        </authorList>
    </citation>
    <scope>NUCLEOTIDE SEQUENCE [LARGE SCALE GENOMIC DNA]</scope>
    <source>
        <strain evidence="5 6">CBS 115471</strain>
    </source>
</reference>
<dbReference type="PANTHER" id="PTHR28620:SF1">
    <property type="entry name" value="CENP-V_GFA DOMAIN-CONTAINING PROTEIN"/>
    <property type="match status" value="1"/>
</dbReference>